<sequence length="405" mass="43431">MKLIVERTHLLAALKAVGHLADSKAKVLVLAHVRLRTEGSRLYIAATDNNAWAEAEIPAEVERQGETTINADTLQRMVNNFAEGAQIYIDAGDTLATVRAGRSRYQPHVLPASDFPAAFAPKGKAATFTLLPEEVKRLFAVPKSAAAKGRQDRAYLEGVYLHTTEDDATLWGAACDGYVLLAADVPAPEGAANLPKLVAAEADRAGRPRGLMVPLESVGHLIKLGESGLEIRADTNILAATAGLPSSAVKISYATRLIENRFPAYEQAVPPLEGSVLTVEAGAFSAAVKRLADMAGNDERAVAIEWGEDGDLSLWLDDHADGIYGSEAIEIEKRSGVGRLGIRSGFVMKAVDAVGRGHLEIWFTGEDKPVRIRNVDDPSLIAVVWLQVLRRRPEQGAVLPSEEAA</sequence>
<reference evidence="13 14" key="1">
    <citation type="submission" date="2017-08" db="EMBL/GenBank/DDBJ databases">
        <title>Infants hospitalized years apart are colonized by the same room-sourced microbial strains.</title>
        <authorList>
            <person name="Brooks B."/>
            <person name="Olm M.R."/>
            <person name="Firek B.A."/>
            <person name="Baker R."/>
            <person name="Thomas B.C."/>
            <person name="Morowitz M.J."/>
            <person name="Banfield J.F."/>
        </authorList>
    </citation>
    <scope>NUCLEOTIDE SEQUENCE [LARGE SCALE GENOMIC DNA]</scope>
    <source>
        <strain evidence="13">S2_005_001_R2_27</strain>
    </source>
</reference>
<evidence type="ECO:0000259" key="12">
    <source>
        <dbReference type="Pfam" id="PF00712"/>
    </source>
</evidence>
<keyword evidence="8" id="KW-0239">DNA-directed DNA polymerase</keyword>
<dbReference type="AlphaFoldDB" id="A0A2W5RAH4"/>
<evidence type="ECO:0000256" key="9">
    <source>
        <dbReference type="ARBA" id="ARBA00023125"/>
    </source>
</evidence>
<comment type="caution">
    <text evidence="13">The sequence shown here is derived from an EMBL/GenBank/DDBJ whole genome shotgun (WGS) entry which is preliminary data.</text>
</comment>
<keyword evidence="9" id="KW-0238">DNA-binding</keyword>
<evidence type="ECO:0000256" key="1">
    <source>
        <dbReference type="ARBA" id="ARBA00004496"/>
    </source>
</evidence>
<evidence type="ECO:0000256" key="6">
    <source>
        <dbReference type="ARBA" id="ARBA00022695"/>
    </source>
</evidence>
<evidence type="ECO:0000256" key="8">
    <source>
        <dbReference type="ARBA" id="ARBA00022932"/>
    </source>
</evidence>
<protein>
    <recommendedName>
        <fullName evidence="3">Beta sliding clamp</fullName>
    </recommendedName>
    <alternativeName>
        <fullName evidence="11">Beta-clamp processivity factor</fullName>
    </alternativeName>
    <alternativeName>
        <fullName evidence="10">DNA polymerase III beta sliding clamp subunit</fullName>
    </alternativeName>
</protein>
<dbReference type="GO" id="GO:0009360">
    <property type="term" value="C:DNA polymerase III complex"/>
    <property type="evidence" value="ECO:0007669"/>
    <property type="project" value="InterPro"/>
</dbReference>
<comment type="similarity">
    <text evidence="2">Belongs to the beta sliding clamp family.</text>
</comment>
<organism evidence="13 14">
    <name type="scientific">Ancylobacter novellus</name>
    <name type="common">Thiobacillus novellus</name>
    <dbReference type="NCBI Taxonomy" id="921"/>
    <lineage>
        <taxon>Bacteria</taxon>
        <taxon>Pseudomonadati</taxon>
        <taxon>Pseudomonadota</taxon>
        <taxon>Alphaproteobacteria</taxon>
        <taxon>Hyphomicrobiales</taxon>
        <taxon>Xanthobacteraceae</taxon>
        <taxon>Ancylobacter</taxon>
    </lineage>
</organism>
<dbReference type="EMBL" id="QFQD01000001">
    <property type="protein sequence ID" value="PZQ86022.1"/>
    <property type="molecule type" value="Genomic_DNA"/>
</dbReference>
<dbReference type="SMART" id="SM00480">
    <property type="entry name" value="POL3Bc"/>
    <property type="match status" value="1"/>
</dbReference>
<dbReference type="GO" id="GO:0008408">
    <property type="term" value="F:3'-5' exonuclease activity"/>
    <property type="evidence" value="ECO:0007669"/>
    <property type="project" value="InterPro"/>
</dbReference>
<dbReference type="PANTHER" id="PTHR30478:SF0">
    <property type="entry name" value="BETA SLIDING CLAMP"/>
    <property type="match status" value="1"/>
</dbReference>
<dbReference type="CDD" id="cd00140">
    <property type="entry name" value="beta_clamp"/>
    <property type="match status" value="1"/>
</dbReference>
<accession>A0A2W5RAH4</accession>
<dbReference type="Proteomes" id="UP000248887">
    <property type="component" value="Unassembled WGS sequence"/>
</dbReference>
<evidence type="ECO:0000256" key="3">
    <source>
        <dbReference type="ARBA" id="ARBA00021035"/>
    </source>
</evidence>
<dbReference type="GO" id="GO:0006271">
    <property type="term" value="P:DNA strand elongation involved in DNA replication"/>
    <property type="evidence" value="ECO:0007669"/>
    <property type="project" value="TreeGrafter"/>
</dbReference>
<dbReference type="Gene3D" id="3.10.150.10">
    <property type="entry name" value="DNA Polymerase III, subunit A, domain 2"/>
    <property type="match status" value="1"/>
</dbReference>
<comment type="subcellular location">
    <subcellularLocation>
        <location evidence="1">Cytoplasm</location>
    </subcellularLocation>
</comment>
<evidence type="ECO:0000256" key="5">
    <source>
        <dbReference type="ARBA" id="ARBA00022679"/>
    </source>
</evidence>
<keyword evidence="4" id="KW-0963">Cytoplasm</keyword>
<dbReference type="SUPFAM" id="SSF55979">
    <property type="entry name" value="DNA clamp"/>
    <property type="match status" value="2"/>
</dbReference>
<keyword evidence="5" id="KW-0808">Transferase</keyword>
<keyword evidence="7" id="KW-0235">DNA replication</keyword>
<evidence type="ECO:0000313" key="14">
    <source>
        <dbReference type="Proteomes" id="UP000248887"/>
    </source>
</evidence>
<dbReference type="InterPro" id="IPR022634">
    <property type="entry name" value="DNA_polIII_beta_N"/>
</dbReference>
<dbReference type="Pfam" id="PF00712">
    <property type="entry name" value="DNA_pol3_beta"/>
    <property type="match status" value="1"/>
</dbReference>
<proteinExistence type="inferred from homology"/>
<dbReference type="InterPro" id="IPR001001">
    <property type="entry name" value="DNA_polIII_beta"/>
</dbReference>
<evidence type="ECO:0000313" key="13">
    <source>
        <dbReference type="EMBL" id="PZQ86022.1"/>
    </source>
</evidence>
<dbReference type="GO" id="GO:0003887">
    <property type="term" value="F:DNA-directed DNA polymerase activity"/>
    <property type="evidence" value="ECO:0007669"/>
    <property type="project" value="UniProtKB-KW"/>
</dbReference>
<evidence type="ECO:0000256" key="4">
    <source>
        <dbReference type="ARBA" id="ARBA00022490"/>
    </source>
</evidence>
<dbReference type="PANTHER" id="PTHR30478">
    <property type="entry name" value="DNA POLYMERASE III SUBUNIT BETA"/>
    <property type="match status" value="1"/>
</dbReference>
<keyword evidence="6" id="KW-0548">Nucleotidyltransferase</keyword>
<name>A0A2W5RAH4_ANCNO</name>
<evidence type="ECO:0000256" key="7">
    <source>
        <dbReference type="ARBA" id="ARBA00022705"/>
    </source>
</evidence>
<evidence type="ECO:0000256" key="10">
    <source>
        <dbReference type="ARBA" id="ARBA00030988"/>
    </source>
</evidence>
<dbReference type="Gene3D" id="3.70.10.10">
    <property type="match status" value="1"/>
</dbReference>
<dbReference type="InterPro" id="IPR046938">
    <property type="entry name" value="DNA_clamp_sf"/>
</dbReference>
<dbReference type="GO" id="GO:0005737">
    <property type="term" value="C:cytoplasm"/>
    <property type="evidence" value="ECO:0007669"/>
    <property type="project" value="UniProtKB-SubCell"/>
</dbReference>
<dbReference type="GO" id="GO:0003677">
    <property type="term" value="F:DNA binding"/>
    <property type="evidence" value="ECO:0007669"/>
    <property type="project" value="UniProtKB-KW"/>
</dbReference>
<gene>
    <name evidence="13" type="ORF">DI549_00640</name>
</gene>
<evidence type="ECO:0000256" key="2">
    <source>
        <dbReference type="ARBA" id="ARBA00010752"/>
    </source>
</evidence>
<feature type="domain" description="DNA polymerase III beta sliding clamp N-terminal" evidence="12">
    <location>
        <begin position="1"/>
        <end position="117"/>
    </location>
</feature>
<evidence type="ECO:0000256" key="11">
    <source>
        <dbReference type="ARBA" id="ARBA00033276"/>
    </source>
</evidence>